<dbReference type="EMBL" id="JAPQKT010000010">
    <property type="protein sequence ID" value="KAJ5217456.1"/>
    <property type="molecule type" value="Genomic_DNA"/>
</dbReference>
<organism evidence="2 3">
    <name type="scientific">Penicillium citrinum</name>
    <dbReference type="NCBI Taxonomy" id="5077"/>
    <lineage>
        <taxon>Eukaryota</taxon>
        <taxon>Fungi</taxon>
        <taxon>Dikarya</taxon>
        <taxon>Ascomycota</taxon>
        <taxon>Pezizomycotina</taxon>
        <taxon>Eurotiomycetes</taxon>
        <taxon>Eurotiomycetidae</taxon>
        <taxon>Eurotiales</taxon>
        <taxon>Aspergillaceae</taxon>
        <taxon>Penicillium</taxon>
    </lineage>
</organism>
<evidence type="ECO:0000313" key="2">
    <source>
        <dbReference type="EMBL" id="KAJ5217456.1"/>
    </source>
</evidence>
<comment type="caution">
    <text evidence="2">The sequence shown here is derived from an EMBL/GenBank/DDBJ whole genome shotgun (WGS) entry which is preliminary data.</text>
</comment>
<reference evidence="2" key="2">
    <citation type="journal article" date="2023" name="IMA Fungus">
        <title>Comparative genomic study of the Penicillium genus elucidates a diverse pangenome and 15 lateral gene transfer events.</title>
        <authorList>
            <person name="Petersen C."/>
            <person name="Sorensen T."/>
            <person name="Nielsen M.R."/>
            <person name="Sondergaard T.E."/>
            <person name="Sorensen J.L."/>
            <person name="Fitzpatrick D.A."/>
            <person name="Frisvad J.C."/>
            <person name="Nielsen K.L."/>
        </authorList>
    </citation>
    <scope>NUCLEOTIDE SEQUENCE</scope>
    <source>
        <strain evidence="2">IBT 23319</strain>
    </source>
</reference>
<accession>A0A9W9NCR4</accession>
<protein>
    <submittedName>
        <fullName evidence="2">Uncharacterized protein</fullName>
    </submittedName>
</protein>
<evidence type="ECO:0000313" key="3">
    <source>
        <dbReference type="Proteomes" id="UP001147733"/>
    </source>
</evidence>
<gene>
    <name evidence="2" type="ORF">N7469_011081</name>
</gene>
<dbReference type="AlphaFoldDB" id="A0A9W9NCR4"/>
<dbReference type="RefSeq" id="XP_056495050.1">
    <property type="nucleotide sequence ID" value="XM_056649986.1"/>
</dbReference>
<keyword evidence="3" id="KW-1185">Reference proteome</keyword>
<keyword evidence="1" id="KW-0812">Transmembrane</keyword>
<sequence>MKSELARDALRIRWIIRFSLITVPLTAAFGILSGVALRIETALMVLVLHVVGGLAITTGRWKDQEDGGVRC</sequence>
<evidence type="ECO:0000256" key="1">
    <source>
        <dbReference type="SAM" id="Phobius"/>
    </source>
</evidence>
<name>A0A9W9NCR4_PENCI</name>
<feature type="transmembrane region" description="Helical" evidence="1">
    <location>
        <begin position="42"/>
        <end position="61"/>
    </location>
</feature>
<feature type="transmembrane region" description="Helical" evidence="1">
    <location>
        <begin position="12"/>
        <end position="36"/>
    </location>
</feature>
<proteinExistence type="predicted"/>
<keyword evidence="1" id="KW-1133">Transmembrane helix</keyword>
<reference evidence="2" key="1">
    <citation type="submission" date="2022-11" db="EMBL/GenBank/DDBJ databases">
        <authorList>
            <person name="Petersen C."/>
        </authorList>
    </citation>
    <scope>NUCLEOTIDE SEQUENCE</scope>
    <source>
        <strain evidence="2">IBT 23319</strain>
    </source>
</reference>
<dbReference type="GeneID" id="81389153"/>
<keyword evidence="1" id="KW-0472">Membrane</keyword>
<dbReference type="Proteomes" id="UP001147733">
    <property type="component" value="Unassembled WGS sequence"/>
</dbReference>